<gene>
    <name evidence="14" type="primary">rimK_1</name>
    <name evidence="14" type="ORF">V22_09210</name>
</gene>
<evidence type="ECO:0000256" key="4">
    <source>
        <dbReference type="ARBA" id="ARBA00022723"/>
    </source>
</evidence>
<evidence type="ECO:0000256" key="11">
    <source>
        <dbReference type="SAM" id="MobiDB-lite"/>
    </source>
</evidence>
<evidence type="ECO:0000256" key="5">
    <source>
        <dbReference type="ARBA" id="ARBA00022741"/>
    </source>
</evidence>
<dbReference type="GO" id="GO:0009432">
    <property type="term" value="P:SOS response"/>
    <property type="evidence" value="ECO:0007669"/>
    <property type="project" value="TreeGrafter"/>
</dbReference>
<keyword evidence="9" id="KW-0464">Manganese</keyword>
<evidence type="ECO:0000256" key="8">
    <source>
        <dbReference type="ARBA" id="ARBA00022917"/>
    </source>
</evidence>
<dbReference type="InterPro" id="IPR011761">
    <property type="entry name" value="ATP-grasp"/>
</dbReference>
<dbReference type="InterPro" id="IPR006037">
    <property type="entry name" value="RCK_C"/>
</dbReference>
<dbReference type="SUPFAM" id="SSF56059">
    <property type="entry name" value="Glutathione synthetase ATP-binding domain-like"/>
    <property type="match status" value="1"/>
</dbReference>
<dbReference type="GO" id="GO:0046872">
    <property type="term" value="F:metal ion binding"/>
    <property type="evidence" value="ECO:0007669"/>
    <property type="project" value="UniProtKB-KW"/>
</dbReference>
<keyword evidence="5 10" id="KW-0547">Nucleotide-binding</keyword>
<name>A0A517T5N5_9PLAN</name>
<reference evidence="14 15" key="1">
    <citation type="submission" date="2019-02" db="EMBL/GenBank/DDBJ databases">
        <title>Deep-cultivation of Planctomycetes and their phenomic and genomic characterization uncovers novel biology.</title>
        <authorList>
            <person name="Wiegand S."/>
            <person name="Jogler M."/>
            <person name="Boedeker C."/>
            <person name="Pinto D."/>
            <person name="Vollmers J."/>
            <person name="Rivas-Marin E."/>
            <person name="Kohn T."/>
            <person name="Peeters S.H."/>
            <person name="Heuer A."/>
            <person name="Rast P."/>
            <person name="Oberbeckmann S."/>
            <person name="Bunk B."/>
            <person name="Jeske O."/>
            <person name="Meyerdierks A."/>
            <person name="Storesund J.E."/>
            <person name="Kallscheuer N."/>
            <person name="Luecker S."/>
            <person name="Lage O.M."/>
            <person name="Pohl T."/>
            <person name="Merkel B.J."/>
            <person name="Hornburger P."/>
            <person name="Mueller R.-W."/>
            <person name="Bruemmer F."/>
            <person name="Labrenz M."/>
            <person name="Spormann A.M."/>
            <person name="Op den Camp H."/>
            <person name="Overmann J."/>
            <person name="Amann R."/>
            <person name="Jetten M.S.M."/>
            <person name="Mascher T."/>
            <person name="Medema M.H."/>
            <person name="Devos D.P."/>
            <person name="Kaster A.-K."/>
            <person name="Ovreas L."/>
            <person name="Rohde M."/>
            <person name="Galperin M.Y."/>
            <person name="Jogler C."/>
        </authorList>
    </citation>
    <scope>NUCLEOTIDE SEQUENCE [LARGE SCALE GENOMIC DNA]</scope>
    <source>
        <strain evidence="14 15">V22</strain>
    </source>
</reference>
<dbReference type="Gene3D" id="3.30.70.1450">
    <property type="entry name" value="Regulator of K+ conductance, C-terminal domain"/>
    <property type="match status" value="1"/>
</dbReference>
<dbReference type="GO" id="GO:0008324">
    <property type="term" value="F:monoatomic cation transmembrane transporter activity"/>
    <property type="evidence" value="ECO:0007669"/>
    <property type="project" value="InterPro"/>
</dbReference>
<dbReference type="Pfam" id="PF18030">
    <property type="entry name" value="Rimk_N"/>
    <property type="match status" value="1"/>
</dbReference>
<dbReference type="KEGG" id="chya:V22_09210"/>
<dbReference type="GO" id="GO:0005737">
    <property type="term" value="C:cytoplasm"/>
    <property type="evidence" value="ECO:0007669"/>
    <property type="project" value="TreeGrafter"/>
</dbReference>
<organism evidence="14 15">
    <name type="scientific">Calycomorphotria hydatis</name>
    <dbReference type="NCBI Taxonomy" id="2528027"/>
    <lineage>
        <taxon>Bacteria</taxon>
        <taxon>Pseudomonadati</taxon>
        <taxon>Planctomycetota</taxon>
        <taxon>Planctomycetia</taxon>
        <taxon>Planctomycetales</taxon>
        <taxon>Planctomycetaceae</taxon>
        <taxon>Calycomorphotria</taxon>
    </lineage>
</organism>
<keyword evidence="4" id="KW-0479">Metal-binding</keyword>
<dbReference type="PROSITE" id="PS51202">
    <property type="entry name" value="RCK_C"/>
    <property type="match status" value="1"/>
</dbReference>
<dbReference type="OrthoDB" id="9786585at2"/>
<evidence type="ECO:0000256" key="2">
    <source>
        <dbReference type="ARBA" id="ARBA00001946"/>
    </source>
</evidence>
<evidence type="ECO:0000256" key="7">
    <source>
        <dbReference type="ARBA" id="ARBA00022842"/>
    </source>
</evidence>
<accession>A0A517T5N5</accession>
<dbReference type="EMBL" id="CP036316">
    <property type="protein sequence ID" value="QDT63696.1"/>
    <property type="molecule type" value="Genomic_DNA"/>
</dbReference>
<dbReference type="SUPFAM" id="SSF116726">
    <property type="entry name" value="TrkA C-terminal domain-like"/>
    <property type="match status" value="1"/>
</dbReference>
<dbReference type="GO" id="GO:0018169">
    <property type="term" value="F:ribosomal S6-glutamic acid ligase activity"/>
    <property type="evidence" value="ECO:0007669"/>
    <property type="project" value="TreeGrafter"/>
</dbReference>
<evidence type="ECO:0000256" key="10">
    <source>
        <dbReference type="PROSITE-ProRule" id="PRU00409"/>
    </source>
</evidence>
<evidence type="ECO:0000256" key="6">
    <source>
        <dbReference type="ARBA" id="ARBA00022840"/>
    </source>
</evidence>
<feature type="domain" description="ATP-grasp" evidence="12">
    <location>
        <begin position="104"/>
        <end position="287"/>
    </location>
</feature>
<dbReference type="Gene3D" id="3.40.50.20">
    <property type="match status" value="1"/>
</dbReference>
<dbReference type="InterPro" id="IPR004666">
    <property type="entry name" value="Rp_bS6_RimK/Lys_biosynth_LsyX"/>
</dbReference>
<evidence type="ECO:0000256" key="9">
    <source>
        <dbReference type="ARBA" id="ARBA00023211"/>
    </source>
</evidence>
<dbReference type="PROSITE" id="PS50975">
    <property type="entry name" value="ATP_GRASP"/>
    <property type="match status" value="1"/>
</dbReference>
<feature type="domain" description="RCK C-terminal" evidence="13">
    <location>
        <begin position="296"/>
        <end position="380"/>
    </location>
</feature>
<evidence type="ECO:0000256" key="3">
    <source>
        <dbReference type="ARBA" id="ARBA00022598"/>
    </source>
</evidence>
<dbReference type="GO" id="GO:0006813">
    <property type="term" value="P:potassium ion transport"/>
    <property type="evidence" value="ECO:0007669"/>
    <property type="project" value="InterPro"/>
</dbReference>
<dbReference type="AlphaFoldDB" id="A0A517T5N5"/>
<dbReference type="Gene3D" id="3.30.470.20">
    <property type="entry name" value="ATP-grasp fold, B domain"/>
    <property type="match status" value="1"/>
</dbReference>
<keyword evidence="6 10" id="KW-0067">ATP-binding</keyword>
<comment type="cofactor">
    <cofactor evidence="2">
        <name>Mg(2+)</name>
        <dbReference type="ChEBI" id="CHEBI:18420"/>
    </cofactor>
</comment>
<evidence type="ECO:0000313" key="14">
    <source>
        <dbReference type="EMBL" id="QDT63696.1"/>
    </source>
</evidence>
<dbReference type="PANTHER" id="PTHR21621">
    <property type="entry name" value="RIBOSOMAL PROTEIN S6 MODIFICATION PROTEIN"/>
    <property type="match status" value="1"/>
</dbReference>
<proteinExistence type="predicted"/>
<dbReference type="InterPro" id="IPR041107">
    <property type="entry name" value="Rimk_N"/>
</dbReference>
<sequence>MKLGILSCNLKCYSTRRLREAAEQRGHNVKVLNTLRFAIDLQQADPDLYFRQKQLTHYDAVLPRIGASLTYFGTAVVRQFEQMDVFCANSSWGINNSRDKLRSLQILSKHQIGIPQTTFVKDKRDVLPAIERVGGAPVVIKLLEGTQGIGVLLAESVKSAEAIIELLQSQKQNVLIQKFVAESKGKDIRAFVVGDRVVAAMRRVAQGQEFRSNVHRGGRTEKVELDEDYCKTAVRAAQIMGLRVAGVDMLESKEGPQIMEINSSPGLEGIEGCTHLDVAGAVVDYIAAQVDFPEIDLRQRLTVSQGYGVTEIHIPEGSEYVGKTVQESGLREKDINALTLYRGTSVIPNPRADRELEAGDRMLCFGKLSSMRDLIPAKARKKRRPTVQELPDLPVAEEALAEHHEPEPQITRGEED</sequence>
<dbReference type="Gene3D" id="3.30.1490.20">
    <property type="entry name" value="ATP-grasp fold, A domain"/>
    <property type="match status" value="1"/>
</dbReference>
<evidence type="ECO:0000313" key="15">
    <source>
        <dbReference type="Proteomes" id="UP000319976"/>
    </source>
</evidence>
<dbReference type="PANTHER" id="PTHR21621:SF0">
    <property type="entry name" value="BETA-CITRYLGLUTAMATE SYNTHASE B-RELATED"/>
    <property type="match status" value="1"/>
</dbReference>
<dbReference type="Pfam" id="PF02080">
    <property type="entry name" value="TrkA_C"/>
    <property type="match status" value="1"/>
</dbReference>
<dbReference type="GO" id="GO:0006412">
    <property type="term" value="P:translation"/>
    <property type="evidence" value="ECO:0007669"/>
    <property type="project" value="UniProtKB-KW"/>
</dbReference>
<feature type="region of interest" description="Disordered" evidence="11">
    <location>
        <begin position="379"/>
        <end position="416"/>
    </location>
</feature>
<dbReference type="GO" id="GO:0005524">
    <property type="term" value="F:ATP binding"/>
    <property type="evidence" value="ECO:0007669"/>
    <property type="project" value="UniProtKB-UniRule"/>
</dbReference>
<dbReference type="Pfam" id="PF08443">
    <property type="entry name" value="RimK"/>
    <property type="match status" value="1"/>
</dbReference>
<evidence type="ECO:0000259" key="13">
    <source>
        <dbReference type="PROSITE" id="PS51202"/>
    </source>
</evidence>
<keyword evidence="7" id="KW-0460">Magnesium</keyword>
<dbReference type="InterPro" id="IPR036721">
    <property type="entry name" value="RCK_C_sf"/>
</dbReference>
<comment type="cofactor">
    <cofactor evidence="1">
        <name>Mn(2+)</name>
        <dbReference type="ChEBI" id="CHEBI:29035"/>
    </cofactor>
</comment>
<evidence type="ECO:0000259" key="12">
    <source>
        <dbReference type="PROSITE" id="PS50975"/>
    </source>
</evidence>
<dbReference type="Proteomes" id="UP000319976">
    <property type="component" value="Chromosome"/>
</dbReference>
<dbReference type="NCBIfam" id="TIGR00768">
    <property type="entry name" value="rimK_fam"/>
    <property type="match status" value="1"/>
</dbReference>
<keyword evidence="3" id="KW-0436">Ligase</keyword>
<keyword evidence="15" id="KW-1185">Reference proteome</keyword>
<dbReference type="InterPro" id="IPR013651">
    <property type="entry name" value="ATP-grasp_RimK-type"/>
</dbReference>
<dbReference type="RefSeq" id="WP_145260209.1">
    <property type="nucleotide sequence ID" value="NZ_CP036316.1"/>
</dbReference>
<dbReference type="FunFam" id="3.30.470.20:FF:000058">
    <property type="entry name" value="Alpha-aminoadipate--LysW ligase LysX protein"/>
    <property type="match status" value="1"/>
</dbReference>
<evidence type="ECO:0000256" key="1">
    <source>
        <dbReference type="ARBA" id="ARBA00001936"/>
    </source>
</evidence>
<protein>
    <submittedName>
        <fullName evidence="14">Ribosomal protein S6 modification protein</fullName>
    </submittedName>
</protein>
<dbReference type="InterPro" id="IPR013815">
    <property type="entry name" value="ATP_grasp_subdomain_1"/>
</dbReference>
<keyword evidence="8" id="KW-0648">Protein biosynthesis</keyword>